<keyword evidence="3" id="KW-0201">Cytochrome c-type biogenesis</keyword>
<feature type="transmembrane region" description="Helical" evidence="6">
    <location>
        <begin position="53"/>
        <end position="72"/>
    </location>
</feature>
<keyword evidence="5 6" id="KW-0472">Membrane</keyword>
<comment type="caution">
    <text evidence="8">The sequence shown here is derived from an EMBL/GenBank/DDBJ whole genome shotgun (WGS) entry which is preliminary data.</text>
</comment>
<protein>
    <submittedName>
        <fullName evidence="8">Cytochrome c biogenesis protein ResB</fullName>
    </submittedName>
</protein>
<sequence>MRFAISLLTLISIASVAGTVLPQNQPLNNYVDQFGPFWARLFDLLQLYNVYNAGWFLLIMTFLVLSTSVCLWRNAPTLLRDAMSFREHARETSWRSFPHRAEAHADAAPAQAAERAERWLTRRGFRVRARAQGEGMVVAAKAGAGNRLGYICAHLAIVVICVGGLFDSELPIRLQVWLGGKQPVYENMRLADVPGSGRLSVDNPGYRATALIPEGVQTANSVVMLGDGALVQPLPFQIRLDKFTVDYYATGMPSDFRSDVTVTDPQTGESFPYTIRVNEPLTYKGVTVYQSSFDDGGSSVTLTGYALDGLGGEPFRVQGVIGDTVELADAAAPGPAGALRFTALRPINVENVEQAGAAQPMALGEHVAAVTGSAVRDLGRRFQNVGPSIEYQLVDAAGQVSEFHNYMLPVTLDDQRVFLLGTRRNAQESFRYVRIPAGEDGTLTEFLQLRATLADGEARAEAARRFARRNTEGGQGAAAAQEMARAVEDSANRALDVFADGGLQALTAFLEANVPADELPRAAEVVVRLLGGAMADLRAVSREAHGLPPVDAASLALAQQQDAWLRQSLAALSDLSLYPAPVAFVLSDFKHVQASVFQLNRSPGKLAVYTGCLLLVMGVFAMFYVRERRLWVWLRPEGGGSRALMAMTSQRRTLDFNQEFKRLEAEFARLYGKRGDK</sequence>
<evidence type="ECO:0000256" key="4">
    <source>
        <dbReference type="ARBA" id="ARBA00022989"/>
    </source>
</evidence>
<feature type="transmembrane region" description="Helical" evidence="6">
    <location>
        <begin position="148"/>
        <end position="166"/>
    </location>
</feature>
<evidence type="ECO:0000256" key="6">
    <source>
        <dbReference type="SAM" id="Phobius"/>
    </source>
</evidence>
<evidence type="ECO:0000256" key="2">
    <source>
        <dbReference type="ARBA" id="ARBA00022692"/>
    </source>
</evidence>
<dbReference type="OrthoDB" id="9770923at2"/>
<dbReference type="GO" id="GO:0017004">
    <property type="term" value="P:cytochrome complex assembly"/>
    <property type="evidence" value="ECO:0007669"/>
    <property type="project" value="UniProtKB-KW"/>
</dbReference>
<accession>A0A556AMX1</accession>
<evidence type="ECO:0000256" key="3">
    <source>
        <dbReference type="ARBA" id="ARBA00022748"/>
    </source>
</evidence>
<keyword evidence="2 6" id="KW-0812">Transmembrane</keyword>
<dbReference type="AlphaFoldDB" id="A0A556AMX1"/>
<keyword evidence="4 6" id="KW-1133">Transmembrane helix</keyword>
<evidence type="ECO:0000313" key="9">
    <source>
        <dbReference type="Proteomes" id="UP000318405"/>
    </source>
</evidence>
<evidence type="ECO:0000256" key="1">
    <source>
        <dbReference type="ARBA" id="ARBA00004141"/>
    </source>
</evidence>
<feature type="transmembrane region" description="Helical" evidence="6">
    <location>
        <begin position="606"/>
        <end position="625"/>
    </location>
</feature>
<dbReference type="InterPro" id="IPR007816">
    <property type="entry name" value="ResB-like_domain"/>
</dbReference>
<dbReference type="PANTHER" id="PTHR31566:SF0">
    <property type="entry name" value="CYTOCHROME C BIOGENESIS PROTEIN CCS1, CHLOROPLASTIC"/>
    <property type="match status" value="1"/>
</dbReference>
<dbReference type="InterPro" id="IPR023494">
    <property type="entry name" value="Cyt_c_bgen_Ccs1/CcsB/ResB"/>
</dbReference>
<gene>
    <name evidence="8" type="ORF">FOZ76_12725</name>
</gene>
<name>A0A556AMX1_9BURK</name>
<proteinExistence type="predicted"/>
<dbReference type="PANTHER" id="PTHR31566">
    <property type="entry name" value="CYTOCHROME C BIOGENESIS PROTEIN CCS1, CHLOROPLASTIC"/>
    <property type="match status" value="1"/>
</dbReference>
<reference evidence="8 9" key="1">
    <citation type="submission" date="2019-07" db="EMBL/GenBank/DDBJ databases">
        <title>Qingshengfaniella alkalisoli gen. nov., sp. nov., isolated from saline soil.</title>
        <authorList>
            <person name="Xu L."/>
            <person name="Huang X.-X."/>
            <person name="Sun J.-Q."/>
        </authorList>
    </citation>
    <scope>NUCLEOTIDE SEQUENCE [LARGE SCALE GENOMIC DNA]</scope>
    <source>
        <strain evidence="8 9">DSM 27279</strain>
    </source>
</reference>
<dbReference type="Pfam" id="PF05140">
    <property type="entry name" value="ResB"/>
    <property type="match status" value="1"/>
</dbReference>
<organism evidence="8 9">
    <name type="scientific">Verticiella sediminum</name>
    <dbReference type="NCBI Taxonomy" id="1247510"/>
    <lineage>
        <taxon>Bacteria</taxon>
        <taxon>Pseudomonadati</taxon>
        <taxon>Pseudomonadota</taxon>
        <taxon>Betaproteobacteria</taxon>
        <taxon>Burkholderiales</taxon>
        <taxon>Alcaligenaceae</taxon>
        <taxon>Verticiella</taxon>
    </lineage>
</organism>
<dbReference type="EMBL" id="VLTJ01000025">
    <property type="protein sequence ID" value="TSH94230.1"/>
    <property type="molecule type" value="Genomic_DNA"/>
</dbReference>
<feature type="domain" description="ResB-like" evidence="7">
    <location>
        <begin position="1"/>
        <end position="661"/>
    </location>
</feature>
<evidence type="ECO:0000259" key="7">
    <source>
        <dbReference type="Pfam" id="PF05140"/>
    </source>
</evidence>
<dbReference type="GO" id="GO:0016020">
    <property type="term" value="C:membrane"/>
    <property type="evidence" value="ECO:0007669"/>
    <property type="project" value="UniProtKB-SubCell"/>
</dbReference>
<dbReference type="Proteomes" id="UP000318405">
    <property type="component" value="Unassembled WGS sequence"/>
</dbReference>
<evidence type="ECO:0000256" key="5">
    <source>
        <dbReference type="ARBA" id="ARBA00023136"/>
    </source>
</evidence>
<evidence type="ECO:0000313" key="8">
    <source>
        <dbReference type="EMBL" id="TSH94230.1"/>
    </source>
</evidence>
<comment type="subcellular location">
    <subcellularLocation>
        <location evidence="1">Membrane</location>
        <topology evidence="1">Multi-pass membrane protein</topology>
    </subcellularLocation>
</comment>
<keyword evidence="9" id="KW-1185">Reference proteome</keyword>